<keyword evidence="2" id="KW-0547">Nucleotide-binding</keyword>
<dbReference type="GO" id="GO:0030975">
    <property type="term" value="F:thiamine binding"/>
    <property type="evidence" value="ECO:0007669"/>
    <property type="project" value="InterPro"/>
</dbReference>
<gene>
    <name evidence="7" type="ORF">A3J43_03935</name>
</gene>
<dbReference type="PANTHER" id="PTHR41299">
    <property type="entry name" value="THIAMINE PYROPHOSPHOKINASE"/>
    <property type="match status" value="1"/>
</dbReference>
<evidence type="ECO:0000313" key="7">
    <source>
        <dbReference type="EMBL" id="OGL78499.1"/>
    </source>
</evidence>
<dbReference type="SUPFAM" id="SSF63862">
    <property type="entry name" value="Thiamin pyrophosphokinase, substrate-binding domain"/>
    <property type="match status" value="1"/>
</dbReference>
<dbReference type="InterPro" id="IPR006282">
    <property type="entry name" value="Thi_PPkinase"/>
</dbReference>
<comment type="caution">
    <text evidence="7">The sequence shown here is derived from an EMBL/GenBank/DDBJ whole genome shotgun (WGS) entry which is preliminary data.</text>
</comment>
<evidence type="ECO:0000256" key="5">
    <source>
        <dbReference type="NCBIfam" id="TIGR01378"/>
    </source>
</evidence>
<evidence type="ECO:0000256" key="3">
    <source>
        <dbReference type="ARBA" id="ARBA00022777"/>
    </source>
</evidence>
<evidence type="ECO:0000256" key="1">
    <source>
        <dbReference type="ARBA" id="ARBA00022679"/>
    </source>
</evidence>
<dbReference type="SUPFAM" id="SSF63999">
    <property type="entry name" value="Thiamin pyrophosphokinase, catalytic domain"/>
    <property type="match status" value="1"/>
</dbReference>
<organism evidence="7 8">
    <name type="scientific">Candidatus Uhrbacteria bacterium RIFCSPHIGHO2_12_FULL_54_23</name>
    <dbReference type="NCBI Taxonomy" id="1802397"/>
    <lineage>
        <taxon>Bacteria</taxon>
        <taxon>Candidatus Uhriibacteriota</taxon>
    </lineage>
</organism>
<dbReference type="SMART" id="SM00983">
    <property type="entry name" value="TPK_B1_binding"/>
    <property type="match status" value="1"/>
</dbReference>
<dbReference type="CDD" id="cd07995">
    <property type="entry name" value="TPK"/>
    <property type="match status" value="1"/>
</dbReference>
<dbReference type="InterPro" id="IPR036759">
    <property type="entry name" value="TPK_catalytic_sf"/>
</dbReference>
<dbReference type="Proteomes" id="UP000176604">
    <property type="component" value="Unassembled WGS sequence"/>
</dbReference>
<dbReference type="InterPro" id="IPR007371">
    <property type="entry name" value="TPK_catalytic"/>
</dbReference>
<name>A0A1F7UJR2_9BACT</name>
<protein>
    <recommendedName>
        <fullName evidence="5">Thiamine diphosphokinase</fullName>
        <ecNumber evidence="5">2.7.6.2</ecNumber>
    </recommendedName>
</protein>
<evidence type="ECO:0000256" key="2">
    <source>
        <dbReference type="ARBA" id="ARBA00022741"/>
    </source>
</evidence>
<dbReference type="Pfam" id="PF04263">
    <property type="entry name" value="TPK_catalytic"/>
    <property type="match status" value="1"/>
</dbReference>
<dbReference type="Pfam" id="PF04265">
    <property type="entry name" value="TPK_B1_binding"/>
    <property type="match status" value="1"/>
</dbReference>
<keyword evidence="1" id="KW-0808">Transferase</keyword>
<dbReference type="NCBIfam" id="TIGR01378">
    <property type="entry name" value="thi_PPkinase"/>
    <property type="match status" value="1"/>
</dbReference>
<dbReference type="PANTHER" id="PTHR41299:SF1">
    <property type="entry name" value="THIAMINE PYROPHOSPHOKINASE"/>
    <property type="match status" value="1"/>
</dbReference>
<dbReference type="AlphaFoldDB" id="A0A1F7UJR2"/>
<reference evidence="7 8" key="1">
    <citation type="journal article" date="2016" name="Nat. Commun.">
        <title>Thousands of microbial genomes shed light on interconnected biogeochemical processes in an aquifer system.</title>
        <authorList>
            <person name="Anantharaman K."/>
            <person name="Brown C.T."/>
            <person name="Hug L.A."/>
            <person name="Sharon I."/>
            <person name="Castelle C.J."/>
            <person name="Probst A.J."/>
            <person name="Thomas B.C."/>
            <person name="Singh A."/>
            <person name="Wilkins M.J."/>
            <person name="Karaoz U."/>
            <person name="Brodie E.L."/>
            <person name="Williams K.H."/>
            <person name="Hubbard S.S."/>
            <person name="Banfield J.F."/>
        </authorList>
    </citation>
    <scope>NUCLEOTIDE SEQUENCE [LARGE SCALE GENOMIC DNA]</scope>
</reference>
<feature type="domain" description="Thiamin pyrophosphokinase thiamin-binding" evidence="6">
    <location>
        <begin position="141"/>
        <end position="207"/>
    </location>
</feature>
<evidence type="ECO:0000256" key="4">
    <source>
        <dbReference type="ARBA" id="ARBA00022840"/>
    </source>
</evidence>
<dbReference type="EMBL" id="MGEF01000030">
    <property type="protein sequence ID" value="OGL78499.1"/>
    <property type="molecule type" value="Genomic_DNA"/>
</dbReference>
<dbReference type="InterPro" id="IPR036371">
    <property type="entry name" value="TPK_B1-bd_sf"/>
</dbReference>
<dbReference type="GO" id="GO:0016301">
    <property type="term" value="F:kinase activity"/>
    <property type="evidence" value="ECO:0007669"/>
    <property type="project" value="UniProtKB-KW"/>
</dbReference>
<dbReference type="EC" id="2.7.6.2" evidence="5"/>
<dbReference type="STRING" id="1802397.A3J43_03935"/>
<dbReference type="Gene3D" id="3.40.50.10240">
    <property type="entry name" value="Thiamin pyrophosphokinase, catalytic domain"/>
    <property type="match status" value="1"/>
</dbReference>
<evidence type="ECO:0000259" key="6">
    <source>
        <dbReference type="SMART" id="SM00983"/>
    </source>
</evidence>
<dbReference type="GO" id="GO:0005524">
    <property type="term" value="F:ATP binding"/>
    <property type="evidence" value="ECO:0007669"/>
    <property type="project" value="UniProtKB-KW"/>
</dbReference>
<accession>A0A1F7UJR2</accession>
<proteinExistence type="predicted"/>
<keyword evidence="4" id="KW-0067">ATP-binding</keyword>
<sequence length="212" mass="22824">MRTAVFANGNYIDSPLARAARAICSLIIAADGGARHCRTLGITPQIIIGDMDSIEPDLLTQYEKGGVEIVRYPKDKNESDLELALDYARECGATDISIFGGFGDRWDFSTANLILLAQPRFSTFTLRCIHGMTETSLVRAGLPRRIAGNPGDTVSFLPLTADAQGVTLTGFRYPLQNETLAAGATRGLSNKLIAEAGTISISRGSLLCFHTR</sequence>
<dbReference type="GO" id="GO:0004788">
    <property type="term" value="F:thiamine diphosphokinase activity"/>
    <property type="evidence" value="ECO:0007669"/>
    <property type="project" value="UniProtKB-UniRule"/>
</dbReference>
<dbReference type="GO" id="GO:0009229">
    <property type="term" value="P:thiamine diphosphate biosynthetic process"/>
    <property type="evidence" value="ECO:0007669"/>
    <property type="project" value="InterPro"/>
</dbReference>
<dbReference type="GO" id="GO:0006772">
    <property type="term" value="P:thiamine metabolic process"/>
    <property type="evidence" value="ECO:0007669"/>
    <property type="project" value="UniProtKB-UniRule"/>
</dbReference>
<dbReference type="InterPro" id="IPR007373">
    <property type="entry name" value="Thiamin_PyroPKinase_B1-bd"/>
</dbReference>
<evidence type="ECO:0000313" key="8">
    <source>
        <dbReference type="Proteomes" id="UP000176604"/>
    </source>
</evidence>
<keyword evidence="3 7" id="KW-0418">Kinase</keyword>
<dbReference type="InterPro" id="IPR053149">
    <property type="entry name" value="TPK"/>
</dbReference>